<proteinExistence type="predicted"/>
<protein>
    <submittedName>
        <fullName evidence="1">Uncharacterized protein</fullName>
    </submittedName>
</protein>
<organism evidence="1 2">
    <name type="scientific">Dothidotthia symphoricarpi CBS 119687</name>
    <dbReference type="NCBI Taxonomy" id="1392245"/>
    <lineage>
        <taxon>Eukaryota</taxon>
        <taxon>Fungi</taxon>
        <taxon>Dikarya</taxon>
        <taxon>Ascomycota</taxon>
        <taxon>Pezizomycotina</taxon>
        <taxon>Dothideomycetes</taxon>
        <taxon>Pleosporomycetidae</taxon>
        <taxon>Pleosporales</taxon>
        <taxon>Dothidotthiaceae</taxon>
        <taxon>Dothidotthia</taxon>
    </lineage>
</organism>
<reference evidence="1" key="1">
    <citation type="journal article" date="2020" name="Stud. Mycol.">
        <title>101 Dothideomycetes genomes: a test case for predicting lifestyles and emergence of pathogens.</title>
        <authorList>
            <person name="Haridas S."/>
            <person name="Albert R."/>
            <person name="Binder M."/>
            <person name="Bloem J."/>
            <person name="Labutti K."/>
            <person name="Salamov A."/>
            <person name="Andreopoulos B."/>
            <person name="Baker S."/>
            <person name="Barry K."/>
            <person name="Bills G."/>
            <person name="Bluhm B."/>
            <person name="Cannon C."/>
            <person name="Castanera R."/>
            <person name="Culley D."/>
            <person name="Daum C."/>
            <person name="Ezra D."/>
            <person name="Gonzalez J."/>
            <person name="Henrissat B."/>
            <person name="Kuo A."/>
            <person name="Liang C."/>
            <person name="Lipzen A."/>
            <person name="Lutzoni F."/>
            <person name="Magnuson J."/>
            <person name="Mondo S."/>
            <person name="Nolan M."/>
            <person name="Ohm R."/>
            <person name="Pangilinan J."/>
            <person name="Park H.-J."/>
            <person name="Ramirez L."/>
            <person name="Alfaro M."/>
            <person name="Sun H."/>
            <person name="Tritt A."/>
            <person name="Yoshinaga Y."/>
            <person name="Zwiers L.-H."/>
            <person name="Turgeon B."/>
            <person name="Goodwin S."/>
            <person name="Spatafora J."/>
            <person name="Crous P."/>
            <person name="Grigoriev I."/>
        </authorList>
    </citation>
    <scope>NUCLEOTIDE SEQUENCE</scope>
    <source>
        <strain evidence="1">CBS 119687</strain>
    </source>
</reference>
<gene>
    <name evidence="1" type="ORF">P153DRAFT_157049</name>
</gene>
<dbReference type="EMBL" id="ML977499">
    <property type="protein sequence ID" value="KAF2133446.1"/>
    <property type="molecule type" value="Genomic_DNA"/>
</dbReference>
<evidence type="ECO:0000313" key="2">
    <source>
        <dbReference type="Proteomes" id="UP000799771"/>
    </source>
</evidence>
<dbReference type="Proteomes" id="UP000799771">
    <property type="component" value="Unassembled WGS sequence"/>
</dbReference>
<accession>A0A6A6API1</accession>
<dbReference type="GeneID" id="54402667"/>
<sequence>MDALWIINDFMVDSKSISIYMYVSDLCDSVPSHCRSALSISTWLISPNTSNQLKQSQALYPPYVKFQICSCYKRI</sequence>
<dbReference type="AlphaFoldDB" id="A0A6A6API1"/>
<keyword evidence="2" id="KW-1185">Reference proteome</keyword>
<name>A0A6A6API1_9PLEO</name>
<dbReference type="RefSeq" id="XP_033527833.1">
    <property type="nucleotide sequence ID" value="XM_033662235.1"/>
</dbReference>
<evidence type="ECO:0000313" key="1">
    <source>
        <dbReference type="EMBL" id="KAF2133446.1"/>
    </source>
</evidence>